<organism evidence="1 2">
    <name type="scientific">Diploptera punctata</name>
    <name type="common">Pacific beetle cockroach</name>
    <dbReference type="NCBI Taxonomy" id="6984"/>
    <lineage>
        <taxon>Eukaryota</taxon>
        <taxon>Metazoa</taxon>
        <taxon>Ecdysozoa</taxon>
        <taxon>Arthropoda</taxon>
        <taxon>Hexapoda</taxon>
        <taxon>Insecta</taxon>
        <taxon>Pterygota</taxon>
        <taxon>Neoptera</taxon>
        <taxon>Polyneoptera</taxon>
        <taxon>Dictyoptera</taxon>
        <taxon>Blattodea</taxon>
        <taxon>Blaberoidea</taxon>
        <taxon>Blaberidae</taxon>
        <taxon>Diplopterinae</taxon>
        <taxon>Diploptera</taxon>
    </lineage>
</organism>
<dbReference type="EMBL" id="JASPKZ010003838">
    <property type="protein sequence ID" value="KAJ9592366.1"/>
    <property type="molecule type" value="Genomic_DNA"/>
</dbReference>
<reference evidence="1" key="1">
    <citation type="journal article" date="2023" name="IScience">
        <title>Live-bearing cockroach genome reveals convergent evolutionary mechanisms linked to viviparity in insects and beyond.</title>
        <authorList>
            <person name="Fouks B."/>
            <person name="Harrison M.C."/>
            <person name="Mikhailova A.A."/>
            <person name="Marchal E."/>
            <person name="English S."/>
            <person name="Carruthers M."/>
            <person name="Jennings E.C."/>
            <person name="Chiamaka E.L."/>
            <person name="Frigard R.A."/>
            <person name="Pippel M."/>
            <person name="Attardo G.M."/>
            <person name="Benoit J.B."/>
            <person name="Bornberg-Bauer E."/>
            <person name="Tobe S.S."/>
        </authorList>
    </citation>
    <scope>NUCLEOTIDE SEQUENCE</scope>
    <source>
        <strain evidence="1">Stay&amp;Tobe</strain>
    </source>
</reference>
<reference evidence="1" key="2">
    <citation type="submission" date="2023-05" db="EMBL/GenBank/DDBJ databases">
        <authorList>
            <person name="Fouks B."/>
        </authorList>
    </citation>
    <scope>NUCLEOTIDE SEQUENCE</scope>
    <source>
        <strain evidence="1">Stay&amp;Tobe</strain>
        <tissue evidence="1">Testes</tissue>
    </source>
</reference>
<gene>
    <name evidence="1" type="ORF">L9F63_015972</name>
</gene>
<dbReference type="Proteomes" id="UP001233999">
    <property type="component" value="Unassembled WGS sequence"/>
</dbReference>
<name>A0AAD8A5I3_DIPPU</name>
<feature type="non-terminal residue" evidence="1">
    <location>
        <position position="1"/>
    </location>
</feature>
<sequence>HLKFLCGSLSNFATYFVRIFCNENIEIPILIRPFKLILVLKVYFVSFFYETASYGISETPSTNTHWAIQITLSRPTFLSQLRRAPSVIYNFDAGVTFLIRSVTRFKMVYI</sequence>
<accession>A0AAD8A5I3</accession>
<protein>
    <submittedName>
        <fullName evidence="1">Uncharacterized protein</fullName>
    </submittedName>
</protein>
<comment type="caution">
    <text evidence="1">The sequence shown here is derived from an EMBL/GenBank/DDBJ whole genome shotgun (WGS) entry which is preliminary data.</text>
</comment>
<evidence type="ECO:0000313" key="2">
    <source>
        <dbReference type="Proteomes" id="UP001233999"/>
    </source>
</evidence>
<feature type="non-terminal residue" evidence="1">
    <location>
        <position position="110"/>
    </location>
</feature>
<proteinExistence type="predicted"/>
<keyword evidence="2" id="KW-1185">Reference proteome</keyword>
<evidence type="ECO:0000313" key="1">
    <source>
        <dbReference type="EMBL" id="KAJ9592366.1"/>
    </source>
</evidence>
<dbReference type="AlphaFoldDB" id="A0AAD8A5I3"/>